<dbReference type="EMBL" id="LR796768">
    <property type="protein sequence ID" value="CAB4165029.1"/>
    <property type="molecule type" value="Genomic_DNA"/>
</dbReference>
<proteinExistence type="predicted"/>
<accession>A0A6J5NZN4</accession>
<protein>
    <submittedName>
        <fullName evidence="1">Uncharacterized protein</fullName>
    </submittedName>
</protein>
<gene>
    <name evidence="1" type="ORF">UFOVP821_9</name>
</gene>
<sequence>MNKHCKGCRLHHNAGHPKGSAKARRYNDWCCKYGTVARDIVGHCKVFGGKQVKA</sequence>
<evidence type="ECO:0000313" key="1">
    <source>
        <dbReference type="EMBL" id="CAB4165029.1"/>
    </source>
</evidence>
<reference evidence="1" key="1">
    <citation type="submission" date="2020-04" db="EMBL/GenBank/DDBJ databases">
        <authorList>
            <person name="Chiriac C."/>
            <person name="Salcher M."/>
            <person name="Ghai R."/>
            <person name="Kavagutti S V."/>
        </authorList>
    </citation>
    <scope>NUCLEOTIDE SEQUENCE</scope>
</reference>
<organism evidence="1">
    <name type="scientific">uncultured Caudovirales phage</name>
    <dbReference type="NCBI Taxonomy" id="2100421"/>
    <lineage>
        <taxon>Viruses</taxon>
        <taxon>Duplodnaviria</taxon>
        <taxon>Heunggongvirae</taxon>
        <taxon>Uroviricota</taxon>
        <taxon>Caudoviricetes</taxon>
        <taxon>Peduoviridae</taxon>
        <taxon>Maltschvirus</taxon>
        <taxon>Maltschvirus maltsch</taxon>
    </lineage>
</organism>
<name>A0A6J5NZN4_9CAUD</name>